<name>A0A6A6X3B4_9PLEO</name>
<dbReference type="EMBL" id="MU002052">
    <property type="protein sequence ID" value="KAF2790832.1"/>
    <property type="molecule type" value="Genomic_DNA"/>
</dbReference>
<protein>
    <submittedName>
        <fullName evidence="1">Uncharacterized protein</fullName>
    </submittedName>
</protein>
<evidence type="ECO:0000313" key="2">
    <source>
        <dbReference type="Proteomes" id="UP000799757"/>
    </source>
</evidence>
<dbReference type="AlphaFoldDB" id="A0A6A6X3B4"/>
<proteinExistence type="predicted"/>
<accession>A0A6A6X3B4</accession>
<sequence length="80" mass="8755">MFRHSVAAVRGLVQHGSSALNYCPNHESSISLISFRPFNAVSLQMPRKQGVVSAGSRWLWRLATAPGLSMHRWGGGVLHS</sequence>
<keyword evidence="2" id="KW-1185">Reference proteome</keyword>
<gene>
    <name evidence="1" type="ORF">K505DRAFT_327297</name>
</gene>
<evidence type="ECO:0000313" key="1">
    <source>
        <dbReference type="EMBL" id="KAF2790832.1"/>
    </source>
</evidence>
<reference evidence="1" key="1">
    <citation type="journal article" date="2020" name="Stud. Mycol.">
        <title>101 Dothideomycetes genomes: a test case for predicting lifestyles and emergence of pathogens.</title>
        <authorList>
            <person name="Haridas S."/>
            <person name="Albert R."/>
            <person name="Binder M."/>
            <person name="Bloem J."/>
            <person name="Labutti K."/>
            <person name="Salamov A."/>
            <person name="Andreopoulos B."/>
            <person name="Baker S."/>
            <person name="Barry K."/>
            <person name="Bills G."/>
            <person name="Bluhm B."/>
            <person name="Cannon C."/>
            <person name="Castanera R."/>
            <person name="Culley D."/>
            <person name="Daum C."/>
            <person name="Ezra D."/>
            <person name="Gonzalez J."/>
            <person name="Henrissat B."/>
            <person name="Kuo A."/>
            <person name="Liang C."/>
            <person name="Lipzen A."/>
            <person name="Lutzoni F."/>
            <person name="Magnuson J."/>
            <person name="Mondo S."/>
            <person name="Nolan M."/>
            <person name="Ohm R."/>
            <person name="Pangilinan J."/>
            <person name="Park H.-J."/>
            <person name="Ramirez L."/>
            <person name="Alfaro M."/>
            <person name="Sun H."/>
            <person name="Tritt A."/>
            <person name="Yoshinaga Y."/>
            <person name="Zwiers L.-H."/>
            <person name="Turgeon B."/>
            <person name="Goodwin S."/>
            <person name="Spatafora J."/>
            <person name="Crous P."/>
            <person name="Grigoriev I."/>
        </authorList>
    </citation>
    <scope>NUCLEOTIDE SEQUENCE</scope>
    <source>
        <strain evidence="1">CBS 109.77</strain>
    </source>
</reference>
<dbReference type="Proteomes" id="UP000799757">
    <property type="component" value="Unassembled WGS sequence"/>
</dbReference>
<organism evidence="1 2">
    <name type="scientific">Melanomma pulvis-pyrius CBS 109.77</name>
    <dbReference type="NCBI Taxonomy" id="1314802"/>
    <lineage>
        <taxon>Eukaryota</taxon>
        <taxon>Fungi</taxon>
        <taxon>Dikarya</taxon>
        <taxon>Ascomycota</taxon>
        <taxon>Pezizomycotina</taxon>
        <taxon>Dothideomycetes</taxon>
        <taxon>Pleosporomycetidae</taxon>
        <taxon>Pleosporales</taxon>
        <taxon>Melanommataceae</taxon>
        <taxon>Melanomma</taxon>
    </lineage>
</organism>